<evidence type="ECO:0000313" key="2">
    <source>
        <dbReference type="Proteomes" id="UP000790709"/>
    </source>
</evidence>
<comment type="caution">
    <text evidence="1">The sequence shown here is derived from an EMBL/GenBank/DDBJ whole genome shotgun (WGS) entry which is preliminary data.</text>
</comment>
<organism evidence="1 2">
    <name type="scientific">Leucogyrophana mollusca</name>
    <dbReference type="NCBI Taxonomy" id="85980"/>
    <lineage>
        <taxon>Eukaryota</taxon>
        <taxon>Fungi</taxon>
        <taxon>Dikarya</taxon>
        <taxon>Basidiomycota</taxon>
        <taxon>Agaricomycotina</taxon>
        <taxon>Agaricomycetes</taxon>
        <taxon>Agaricomycetidae</taxon>
        <taxon>Boletales</taxon>
        <taxon>Boletales incertae sedis</taxon>
        <taxon>Leucogyrophana</taxon>
    </lineage>
</organism>
<dbReference type="Proteomes" id="UP000790709">
    <property type="component" value="Unassembled WGS sequence"/>
</dbReference>
<accession>A0ACB8B2U3</accession>
<feature type="non-terminal residue" evidence="1">
    <location>
        <position position="1"/>
    </location>
</feature>
<keyword evidence="2" id="KW-1185">Reference proteome</keyword>
<gene>
    <name evidence="1" type="ORF">BV22DRAFT_1022261</name>
</gene>
<sequence length="49" mass="5512">QNNIVDCGLWVLAVTAAVLRGHDITNLRHHDMGKFRKYLHALVTSMPAQ</sequence>
<evidence type="ECO:0000313" key="1">
    <source>
        <dbReference type="EMBL" id="KAH7919850.1"/>
    </source>
</evidence>
<name>A0ACB8B2U3_9AGAM</name>
<proteinExistence type="predicted"/>
<protein>
    <submittedName>
        <fullName evidence="1">Uncharacterized protein</fullName>
    </submittedName>
</protein>
<dbReference type="EMBL" id="MU266624">
    <property type="protein sequence ID" value="KAH7919850.1"/>
    <property type="molecule type" value="Genomic_DNA"/>
</dbReference>
<reference evidence="1" key="1">
    <citation type="journal article" date="2021" name="New Phytol.">
        <title>Evolutionary innovations through gain and loss of genes in the ectomycorrhizal Boletales.</title>
        <authorList>
            <person name="Wu G."/>
            <person name="Miyauchi S."/>
            <person name="Morin E."/>
            <person name="Kuo A."/>
            <person name="Drula E."/>
            <person name="Varga T."/>
            <person name="Kohler A."/>
            <person name="Feng B."/>
            <person name="Cao Y."/>
            <person name="Lipzen A."/>
            <person name="Daum C."/>
            <person name="Hundley H."/>
            <person name="Pangilinan J."/>
            <person name="Johnson J."/>
            <person name="Barry K."/>
            <person name="LaButti K."/>
            <person name="Ng V."/>
            <person name="Ahrendt S."/>
            <person name="Min B."/>
            <person name="Choi I.G."/>
            <person name="Park H."/>
            <person name="Plett J.M."/>
            <person name="Magnuson J."/>
            <person name="Spatafora J.W."/>
            <person name="Nagy L.G."/>
            <person name="Henrissat B."/>
            <person name="Grigoriev I.V."/>
            <person name="Yang Z.L."/>
            <person name="Xu J."/>
            <person name="Martin F.M."/>
        </authorList>
    </citation>
    <scope>NUCLEOTIDE SEQUENCE</scope>
    <source>
        <strain evidence="1">KUC20120723A-06</strain>
    </source>
</reference>